<protein>
    <submittedName>
        <fullName evidence="2">Uncharacterized protein</fullName>
    </submittedName>
</protein>
<reference evidence="2" key="1">
    <citation type="submission" date="2012-05" db="EMBL/GenBank/DDBJ databases">
        <authorList>
            <person name="Krishnakumar V."/>
            <person name="Cheung F."/>
            <person name="Xiao Y."/>
            <person name="Chan A."/>
            <person name="Moskal W.A."/>
            <person name="Town C.D."/>
        </authorList>
    </citation>
    <scope>NUCLEOTIDE SEQUENCE</scope>
</reference>
<feature type="region of interest" description="Disordered" evidence="1">
    <location>
        <begin position="1"/>
        <end position="64"/>
    </location>
</feature>
<dbReference type="AlphaFoldDB" id="I3SVL3"/>
<sequence length="84" mass="9655">MGLLHFSSQRQTRNSTKLRHPWLVPLKPGASNEPIKVAHSKNSSQSRKAKMRRDFRNPSHTLNTSPSIMKIERTQMGLSTFLRD</sequence>
<name>I3SVL3_LOTJA</name>
<evidence type="ECO:0000256" key="1">
    <source>
        <dbReference type="SAM" id="MobiDB-lite"/>
    </source>
</evidence>
<feature type="compositionally biased region" description="Polar residues" evidence="1">
    <location>
        <begin position="1"/>
        <end position="15"/>
    </location>
</feature>
<proteinExistence type="evidence at transcript level"/>
<dbReference type="EMBL" id="BT144511">
    <property type="protein sequence ID" value="AFK44305.1"/>
    <property type="molecule type" value="mRNA"/>
</dbReference>
<organism evidence="2">
    <name type="scientific">Lotus japonicus</name>
    <name type="common">Lotus corniculatus var. japonicus</name>
    <dbReference type="NCBI Taxonomy" id="34305"/>
    <lineage>
        <taxon>Eukaryota</taxon>
        <taxon>Viridiplantae</taxon>
        <taxon>Streptophyta</taxon>
        <taxon>Embryophyta</taxon>
        <taxon>Tracheophyta</taxon>
        <taxon>Spermatophyta</taxon>
        <taxon>Magnoliopsida</taxon>
        <taxon>eudicotyledons</taxon>
        <taxon>Gunneridae</taxon>
        <taxon>Pentapetalae</taxon>
        <taxon>rosids</taxon>
        <taxon>fabids</taxon>
        <taxon>Fabales</taxon>
        <taxon>Fabaceae</taxon>
        <taxon>Papilionoideae</taxon>
        <taxon>50 kb inversion clade</taxon>
        <taxon>NPAAA clade</taxon>
        <taxon>Hologalegina</taxon>
        <taxon>robinioid clade</taxon>
        <taxon>Loteae</taxon>
        <taxon>Lotus</taxon>
    </lineage>
</organism>
<accession>I3SVL3</accession>
<evidence type="ECO:0000313" key="2">
    <source>
        <dbReference type="EMBL" id="AFK44305.1"/>
    </source>
</evidence>